<dbReference type="InterPro" id="IPR003141">
    <property type="entry name" value="Pol/His_phosphatase_N"/>
</dbReference>
<dbReference type="RefSeq" id="WP_382168749.1">
    <property type="nucleotide sequence ID" value="NZ_JBHTBR010000007.1"/>
</dbReference>
<comment type="caution">
    <text evidence="2">The sequence shown here is derived from an EMBL/GenBank/DDBJ whole genome shotgun (WGS) entry which is preliminary data.</text>
</comment>
<dbReference type="InterPro" id="IPR016195">
    <property type="entry name" value="Pol/histidinol_Pase-like"/>
</dbReference>
<dbReference type="InterPro" id="IPR052018">
    <property type="entry name" value="PHP_domain"/>
</dbReference>
<name>A0ABW2IPH2_9PROT</name>
<gene>
    <name evidence="2" type="ORF">ACFQS8_14725</name>
</gene>
<evidence type="ECO:0000313" key="2">
    <source>
        <dbReference type="EMBL" id="MFC7292878.1"/>
    </source>
</evidence>
<dbReference type="InterPro" id="IPR004013">
    <property type="entry name" value="PHP_dom"/>
</dbReference>
<sequence>MYIKQASTAAAVFAGLAMPAISEERAISFPNTADGGVLLTADLHTHTVFSDGAVWPSIRVEEAHRDGLDALAITEHLEHQPKAADIPNPDRNRSYDVAVESLVSAGYNGLLIIRGAEVSRNMPPGHVNAVFLEDANALLVKDSIDAFKAAKKQGAFIFWNHPNWIPQAPDGVARITEMHKDLISKGLLHGIEVANGTLDGHSEHALQIALDYNLTVLGTSDIHGLVDWTHNAGHGGHRPMTIVLAEERSEEALKKALFEGKTVAWNYDDLLGREDNVSKLVEACLSLEPSTFGVKTSVLRVDVRNDCPVNFILKNTSEETFQNASDVVRVERNSTIPLQVRMGDEREQVTLVFDVLNTQIGGRKSLSLSLTAPISAEKK</sequence>
<feature type="domain" description="Polymerase/histidinol phosphatase N-terminal" evidence="1">
    <location>
        <begin position="41"/>
        <end position="122"/>
    </location>
</feature>
<dbReference type="SUPFAM" id="SSF89550">
    <property type="entry name" value="PHP domain-like"/>
    <property type="match status" value="1"/>
</dbReference>
<reference evidence="3" key="1">
    <citation type="journal article" date="2019" name="Int. J. Syst. Evol. Microbiol.">
        <title>The Global Catalogue of Microorganisms (GCM) 10K type strain sequencing project: providing services to taxonomists for standard genome sequencing and annotation.</title>
        <authorList>
            <consortium name="The Broad Institute Genomics Platform"/>
            <consortium name="The Broad Institute Genome Sequencing Center for Infectious Disease"/>
            <person name="Wu L."/>
            <person name="Ma J."/>
        </authorList>
    </citation>
    <scope>NUCLEOTIDE SEQUENCE [LARGE SCALE GENOMIC DNA]</scope>
    <source>
        <strain evidence="3">CCUG 51308</strain>
    </source>
</reference>
<dbReference type="Gene3D" id="3.20.20.140">
    <property type="entry name" value="Metal-dependent hydrolases"/>
    <property type="match status" value="1"/>
</dbReference>
<dbReference type="InterPro" id="IPR032165">
    <property type="entry name" value="DUF5001"/>
</dbReference>
<protein>
    <submittedName>
        <fullName evidence="2">Sb-PDE family phosphodiesterase</fullName>
    </submittedName>
</protein>
<dbReference type="EMBL" id="JBHTBR010000007">
    <property type="protein sequence ID" value="MFC7292878.1"/>
    <property type="molecule type" value="Genomic_DNA"/>
</dbReference>
<proteinExistence type="predicted"/>
<evidence type="ECO:0000259" key="1">
    <source>
        <dbReference type="SMART" id="SM00481"/>
    </source>
</evidence>
<dbReference type="Proteomes" id="UP001596492">
    <property type="component" value="Unassembled WGS sequence"/>
</dbReference>
<dbReference type="PANTHER" id="PTHR42924:SF3">
    <property type="entry name" value="POLYMERASE_HISTIDINOL PHOSPHATASE N-TERMINAL DOMAIN-CONTAINING PROTEIN"/>
    <property type="match status" value="1"/>
</dbReference>
<organism evidence="2 3">
    <name type="scientific">Hirschia litorea</name>
    <dbReference type="NCBI Taxonomy" id="1199156"/>
    <lineage>
        <taxon>Bacteria</taxon>
        <taxon>Pseudomonadati</taxon>
        <taxon>Pseudomonadota</taxon>
        <taxon>Alphaproteobacteria</taxon>
        <taxon>Hyphomonadales</taxon>
        <taxon>Hyphomonadaceae</taxon>
        <taxon>Hirschia</taxon>
    </lineage>
</organism>
<dbReference type="PANTHER" id="PTHR42924">
    <property type="entry name" value="EXONUCLEASE"/>
    <property type="match status" value="1"/>
</dbReference>
<accession>A0ABW2IPH2</accession>
<evidence type="ECO:0000313" key="3">
    <source>
        <dbReference type="Proteomes" id="UP001596492"/>
    </source>
</evidence>
<dbReference type="Pfam" id="PF16392">
    <property type="entry name" value="DUF5001"/>
    <property type="match status" value="1"/>
</dbReference>
<keyword evidence="3" id="KW-1185">Reference proteome</keyword>
<dbReference type="SMART" id="SM00481">
    <property type="entry name" value="POLIIIAc"/>
    <property type="match status" value="1"/>
</dbReference>
<dbReference type="CDD" id="cd12112">
    <property type="entry name" value="PHP_HisPPase_Chlorobi_like"/>
    <property type="match status" value="1"/>
</dbReference>
<dbReference type="Pfam" id="PF02811">
    <property type="entry name" value="PHP"/>
    <property type="match status" value="1"/>
</dbReference>